<keyword evidence="2" id="KW-1185">Reference proteome</keyword>
<accession>A0ACB6ZB31</accession>
<dbReference type="EMBL" id="MU118049">
    <property type="protein sequence ID" value="KAF9646757.1"/>
    <property type="molecule type" value="Genomic_DNA"/>
</dbReference>
<reference evidence="1" key="2">
    <citation type="journal article" date="2020" name="Nat. Commun.">
        <title>Large-scale genome sequencing of mycorrhizal fungi provides insights into the early evolution of symbiotic traits.</title>
        <authorList>
            <person name="Miyauchi S."/>
            <person name="Kiss E."/>
            <person name="Kuo A."/>
            <person name="Drula E."/>
            <person name="Kohler A."/>
            <person name="Sanchez-Garcia M."/>
            <person name="Morin E."/>
            <person name="Andreopoulos B."/>
            <person name="Barry K.W."/>
            <person name="Bonito G."/>
            <person name="Buee M."/>
            <person name="Carver A."/>
            <person name="Chen C."/>
            <person name="Cichocki N."/>
            <person name="Clum A."/>
            <person name="Culley D."/>
            <person name="Crous P.W."/>
            <person name="Fauchery L."/>
            <person name="Girlanda M."/>
            <person name="Hayes R.D."/>
            <person name="Keri Z."/>
            <person name="LaButti K."/>
            <person name="Lipzen A."/>
            <person name="Lombard V."/>
            <person name="Magnuson J."/>
            <person name="Maillard F."/>
            <person name="Murat C."/>
            <person name="Nolan M."/>
            <person name="Ohm R.A."/>
            <person name="Pangilinan J."/>
            <person name="Pereira M.F."/>
            <person name="Perotto S."/>
            <person name="Peter M."/>
            <person name="Pfister S."/>
            <person name="Riley R."/>
            <person name="Sitrit Y."/>
            <person name="Stielow J.B."/>
            <person name="Szollosi G."/>
            <person name="Zifcakova L."/>
            <person name="Stursova M."/>
            <person name="Spatafora J.W."/>
            <person name="Tedersoo L."/>
            <person name="Vaario L.M."/>
            <person name="Yamada A."/>
            <person name="Yan M."/>
            <person name="Wang P."/>
            <person name="Xu J."/>
            <person name="Bruns T."/>
            <person name="Baldrian P."/>
            <person name="Vilgalys R."/>
            <person name="Dunand C."/>
            <person name="Henrissat B."/>
            <person name="Grigoriev I.V."/>
            <person name="Hibbett D."/>
            <person name="Nagy L.G."/>
            <person name="Martin F.M."/>
        </authorList>
    </citation>
    <scope>NUCLEOTIDE SEQUENCE</scope>
    <source>
        <strain evidence="1">P2</strain>
    </source>
</reference>
<evidence type="ECO:0000313" key="1">
    <source>
        <dbReference type="EMBL" id="KAF9646757.1"/>
    </source>
</evidence>
<evidence type="ECO:0000313" key="2">
    <source>
        <dbReference type="Proteomes" id="UP000886501"/>
    </source>
</evidence>
<protein>
    <submittedName>
        <fullName evidence="1">Uncharacterized protein</fullName>
    </submittedName>
</protein>
<gene>
    <name evidence="1" type="ORF">BDM02DRAFT_3118151</name>
</gene>
<comment type="caution">
    <text evidence="1">The sequence shown here is derived from an EMBL/GenBank/DDBJ whole genome shotgun (WGS) entry which is preliminary data.</text>
</comment>
<organism evidence="1 2">
    <name type="scientific">Thelephora ganbajun</name>
    <name type="common">Ganba fungus</name>
    <dbReference type="NCBI Taxonomy" id="370292"/>
    <lineage>
        <taxon>Eukaryota</taxon>
        <taxon>Fungi</taxon>
        <taxon>Dikarya</taxon>
        <taxon>Basidiomycota</taxon>
        <taxon>Agaricomycotina</taxon>
        <taxon>Agaricomycetes</taxon>
        <taxon>Thelephorales</taxon>
        <taxon>Thelephoraceae</taxon>
        <taxon>Thelephora</taxon>
    </lineage>
</organism>
<proteinExistence type="predicted"/>
<name>A0ACB6ZB31_THEGA</name>
<sequence>MHAAPESELFPELYAEREKLIEEEERNARLDTPLFVCQLSFPGVPTNLHFFEPRYRLMLRRCLESPTPRFGMVMPPRSTSASVGMDFGTMLEIRSVRMLHDGRSLVQTWGVSRFRVLERGTLDGYTVGRIEYIEDFPEELEDTLDAALGEKAALEAENQNTTSSIASVPATPPPPSAITRTSSTPPPSLNPPNVPRLHNPCLERRPLDAGNEALMNKCRAFVERLRDGAAPWIVQKLNDSYGNMPTDAPSFSFWIALVLPIDEYEKAKLLPIRSTRLRLKLVAHWIDQLNSNWWFSNGCVVC</sequence>
<dbReference type="Proteomes" id="UP000886501">
    <property type="component" value="Unassembled WGS sequence"/>
</dbReference>
<reference evidence="1" key="1">
    <citation type="submission" date="2019-10" db="EMBL/GenBank/DDBJ databases">
        <authorList>
            <consortium name="DOE Joint Genome Institute"/>
            <person name="Kuo A."/>
            <person name="Miyauchi S."/>
            <person name="Kiss E."/>
            <person name="Drula E."/>
            <person name="Kohler A."/>
            <person name="Sanchez-Garcia M."/>
            <person name="Andreopoulos B."/>
            <person name="Barry K.W."/>
            <person name="Bonito G."/>
            <person name="Buee M."/>
            <person name="Carver A."/>
            <person name="Chen C."/>
            <person name="Cichocki N."/>
            <person name="Clum A."/>
            <person name="Culley D."/>
            <person name="Crous P.W."/>
            <person name="Fauchery L."/>
            <person name="Girlanda M."/>
            <person name="Hayes R."/>
            <person name="Keri Z."/>
            <person name="Labutti K."/>
            <person name="Lipzen A."/>
            <person name="Lombard V."/>
            <person name="Magnuson J."/>
            <person name="Maillard F."/>
            <person name="Morin E."/>
            <person name="Murat C."/>
            <person name="Nolan M."/>
            <person name="Ohm R."/>
            <person name="Pangilinan J."/>
            <person name="Pereira M."/>
            <person name="Perotto S."/>
            <person name="Peter M."/>
            <person name="Riley R."/>
            <person name="Sitrit Y."/>
            <person name="Stielow B."/>
            <person name="Szollosi G."/>
            <person name="Zifcakova L."/>
            <person name="Stursova M."/>
            <person name="Spatafora J.W."/>
            <person name="Tedersoo L."/>
            <person name="Vaario L.-M."/>
            <person name="Yamada A."/>
            <person name="Yan M."/>
            <person name="Wang P."/>
            <person name="Xu J."/>
            <person name="Bruns T."/>
            <person name="Baldrian P."/>
            <person name="Vilgalys R."/>
            <person name="Henrissat B."/>
            <person name="Grigoriev I.V."/>
            <person name="Hibbett D."/>
            <person name="Nagy L.G."/>
            <person name="Martin F.M."/>
        </authorList>
    </citation>
    <scope>NUCLEOTIDE SEQUENCE</scope>
    <source>
        <strain evidence="1">P2</strain>
    </source>
</reference>